<dbReference type="Pfam" id="PF11104">
    <property type="entry name" value="PilM_2"/>
    <property type="match status" value="1"/>
</dbReference>
<dbReference type="InterPro" id="IPR050696">
    <property type="entry name" value="FtsA/MreB"/>
</dbReference>
<accession>C7RPD4</accession>
<dbReference type="STRING" id="522306.CAP2UW1_4189"/>
<reference evidence="2" key="2">
    <citation type="submission" date="2009-09" db="EMBL/GenBank/DDBJ databases">
        <title>Complete sequence of chromosome of Candidatus Accumulibacter phosphatis clade IIA str. UW-1.</title>
        <authorList>
            <consortium name="US DOE Joint Genome Institute"/>
            <person name="Martin H.G."/>
            <person name="Ivanova N."/>
            <person name="Kunin V."/>
            <person name="Warnecke F."/>
            <person name="Barry K."/>
            <person name="He S."/>
            <person name="Salamov A."/>
            <person name="Szeto E."/>
            <person name="Dalin E."/>
            <person name="Pangilinan J.L."/>
            <person name="Lapidus A."/>
            <person name="Lowry S."/>
            <person name="Kyrpides N.C."/>
            <person name="McMahon K.D."/>
            <person name="Hugenholtz P."/>
        </authorList>
    </citation>
    <scope>NUCLEOTIDE SEQUENCE [LARGE SCALE GENOMIC DNA]</scope>
    <source>
        <strain evidence="2">UW-1</strain>
    </source>
</reference>
<dbReference type="SMART" id="SM00842">
    <property type="entry name" value="FtsA"/>
    <property type="match status" value="1"/>
</dbReference>
<feature type="domain" description="SHS2" evidence="1">
    <location>
        <begin position="15"/>
        <end position="183"/>
    </location>
</feature>
<evidence type="ECO:0000313" key="2">
    <source>
        <dbReference type="EMBL" id="ACV37431.1"/>
    </source>
</evidence>
<name>C7RPD4_ACCRE</name>
<dbReference type="Gene3D" id="3.30.1490.300">
    <property type="match status" value="1"/>
</dbReference>
<dbReference type="PANTHER" id="PTHR32432">
    <property type="entry name" value="CELL DIVISION PROTEIN FTSA-RELATED"/>
    <property type="match status" value="1"/>
</dbReference>
<dbReference type="SUPFAM" id="SSF53067">
    <property type="entry name" value="Actin-like ATPase domain"/>
    <property type="match status" value="2"/>
</dbReference>
<evidence type="ECO:0000259" key="1">
    <source>
        <dbReference type="SMART" id="SM00842"/>
    </source>
</evidence>
<gene>
    <name evidence="2" type="ordered locus">CAP2UW1_4189</name>
</gene>
<dbReference type="PIRSF" id="PIRSF019169">
    <property type="entry name" value="PilM"/>
    <property type="match status" value="1"/>
</dbReference>
<dbReference type="PANTHER" id="PTHR32432:SF3">
    <property type="entry name" value="ETHANOLAMINE UTILIZATION PROTEIN EUTJ"/>
    <property type="match status" value="1"/>
</dbReference>
<sequence length="359" mass="39096" precursor="true">MTLDLSIFNPKARSLIGLDISSSSVKMVELGSDGRGAYRVERYAIETLPRDVVSDGNIVNLEAAAESVRRAWKKLATSTRQVAIALPASHVITKKIIVAAGQREEDLEVLVESEANQYIPFPLEEVNLDFQVVGPAPSSPDEIEVLIAASRKEKVEDRVAVAESAGLKPVVLDVESYAVLSAFDLVQKHLPDGGKGQIVALVDVGANVMNLTVLRNGQQVYAGEQAFGGNQLTQDIARLFSMSFEEAEGEKRRNTLPERYESELQRPFIEALALELSRALQFFFTSTQFNQINHIVLAGGCAVIPGVDEAVAGRTQINTIIANPFIGMLLSERVREKSLQADASSLMVACGLALRRFDE</sequence>
<dbReference type="InterPro" id="IPR043129">
    <property type="entry name" value="ATPase_NBD"/>
</dbReference>
<reference evidence="2" key="1">
    <citation type="submission" date="2009-08" db="EMBL/GenBank/DDBJ databases">
        <authorList>
            <consortium name="US DOE Joint Genome Institute"/>
            <person name="Lucas S."/>
            <person name="Copeland A."/>
            <person name="Lapidus A."/>
            <person name="Glavina del Rio T."/>
            <person name="Dalin E."/>
            <person name="Tice H."/>
            <person name="Bruce D."/>
            <person name="Barry K."/>
            <person name="Pitluck S."/>
            <person name="Lowry S."/>
            <person name="Larimer F."/>
            <person name="Land M."/>
            <person name="Hauser L."/>
            <person name="Kyrpides N."/>
            <person name="Ivanova N."/>
            <person name="McMahon K.D."/>
            <person name="Hugenholtz P."/>
        </authorList>
    </citation>
    <scope>NUCLEOTIDE SEQUENCE</scope>
    <source>
        <strain evidence="2">UW-1</strain>
    </source>
</reference>
<dbReference type="InterPro" id="IPR005883">
    <property type="entry name" value="PilM"/>
</dbReference>
<dbReference type="NCBIfam" id="TIGR01175">
    <property type="entry name" value="pilM"/>
    <property type="match status" value="1"/>
</dbReference>
<dbReference type="HOGENOM" id="CLU_050686_1_0_4"/>
<dbReference type="InterPro" id="IPR003494">
    <property type="entry name" value="SHS2_FtsA"/>
</dbReference>
<dbReference type="EMBL" id="CP001715">
    <property type="protein sequence ID" value="ACV37431.1"/>
    <property type="molecule type" value="Genomic_DNA"/>
</dbReference>
<dbReference type="eggNOG" id="COG4972">
    <property type="taxonomic scope" value="Bacteria"/>
</dbReference>
<dbReference type="Gene3D" id="3.30.420.40">
    <property type="match status" value="2"/>
</dbReference>
<proteinExistence type="predicted"/>
<protein>
    <submittedName>
        <fullName evidence="2">Type IV pilus assembly protein PilM</fullName>
    </submittedName>
</protein>
<dbReference type="CDD" id="cd24049">
    <property type="entry name" value="ASKHA_NBD_PilM"/>
    <property type="match status" value="1"/>
</dbReference>
<organism evidence="2">
    <name type="scientific">Accumulibacter regalis</name>
    <dbReference type="NCBI Taxonomy" id="522306"/>
    <lineage>
        <taxon>Bacteria</taxon>
        <taxon>Pseudomonadati</taxon>
        <taxon>Pseudomonadota</taxon>
        <taxon>Betaproteobacteria</taxon>
        <taxon>Candidatus Accumulibacter</taxon>
    </lineage>
</organism>
<dbReference type="GO" id="GO:0051301">
    <property type="term" value="P:cell division"/>
    <property type="evidence" value="ECO:0007669"/>
    <property type="project" value="InterPro"/>
</dbReference>
<dbReference type="AlphaFoldDB" id="C7RPD4"/>
<dbReference type="KEGG" id="app:CAP2UW1_4189"/>